<dbReference type="EMBL" id="LQYG01000105">
    <property type="protein sequence ID" value="KYC59823.1"/>
    <property type="molecule type" value="Genomic_DNA"/>
</dbReference>
<accession>A0A150JRA0</accession>
<name>A0A150JRA0_HEYCO</name>
<protein>
    <submittedName>
        <fullName evidence="1">Uncharacterized protein</fullName>
    </submittedName>
</protein>
<dbReference type="Proteomes" id="UP000075288">
    <property type="component" value="Unassembled WGS sequence"/>
</dbReference>
<dbReference type="PATRIC" id="fig|1398.26.peg.1191"/>
<organism evidence="1 2">
    <name type="scientific">Heyndrickxia coagulans</name>
    <name type="common">Weizmannia coagulans</name>
    <dbReference type="NCBI Taxonomy" id="1398"/>
    <lineage>
        <taxon>Bacteria</taxon>
        <taxon>Bacillati</taxon>
        <taxon>Bacillota</taxon>
        <taxon>Bacilli</taxon>
        <taxon>Bacillales</taxon>
        <taxon>Bacillaceae</taxon>
        <taxon>Heyndrickxia</taxon>
    </lineage>
</organism>
<proteinExistence type="predicted"/>
<gene>
    <name evidence="1" type="ORF">B4098_1108</name>
</gene>
<reference evidence="1 2" key="1">
    <citation type="submission" date="2016-01" db="EMBL/GenBank/DDBJ databases">
        <title>Genome Sequences of Twelve Sporeforming Bacillus Species Isolated from Foods.</title>
        <authorList>
            <person name="Berendsen E.M."/>
            <person name="Wells-Bennik M.H."/>
            <person name="Krawcyk A.O."/>
            <person name="De Jong A."/>
            <person name="Holsappel S."/>
            <person name="Eijlander R.T."/>
            <person name="Kuipers O.P."/>
        </authorList>
    </citation>
    <scope>NUCLEOTIDE SEQUENCE [LARGE SCALE GENOMIC DNA]</scope>
    <source>
        <strain evidence="1 2">B4098</strain>
    </source>
</reference>
<dbReference type="AlphaFoldDB" id="A0A150JRA0"/>
<comment type="caution">
    <text evidence="1">The sequence shown here is derived from an EMBL/GenBank/DDBJ whole genome shotgun (WGS) entry which is preliminary data.</text>
</comment>
<evidence type="ECO:0000313" key="1">
    <source>
        <dbReference type="EMBL" id="KYC59823.1"/>
    </source>
</evidence>
<evidence type="ECO:0000313" key="2">
    <source>
        <dbReference type="Proteomes" id="UP000075288"/>
    </source>
</evidence>
<sequence length="62" mass="6499">MGGGNRRKASVNPSLSGLLKAGRVGIHGKKPVILTKRKTLVFNLGGNAGSLSSLFSGREFFI</sequence>